<dbReference type="GO" id="GO:0034462">
    <property type="term" value="P:small-subunit processome assembly"/>
    <property type="evidence" value="ECO:0007669"/>
    <property type="project" value="TreeGrafter"/>
</dbReference>
<sequence>MEEQNVPPSHSEGSPFEKSVKKRKPGIVYLSTIPPNMNVTKIREYFGKFGELDRVFLQAAENDRLKGNKGKVKKFKKRLHFTEGWIEFKSKRKAKQMHLYLNNQPVGGKKSNSYYDMLWNIKYLPRFKWAYLKQRLEYEREVYRQRMGAEISQVRRETDHFIKASEISEKKKKKEAKAKKQKENIGNKQDDDIKSQNTGTTGSGNMFVFKQKETEDVMISKKEERKKKNDKFKTMIAEKKKKRREMKNKKREMMKKPEEDFLSSVFVGSTK</sequence>
<keyword evidence="1" id="KW-0694">RNA-binding</keyword>
<organism evidence="3 4">
    <name type="scientific">Homarus americanus</name>
    <name type="common">American lobster</name>
    <dbReference type="NCBI Taxonomy" id="6706"/>
    <lineage>
        <taxon>Eukaryota</taxon>
        <taxon>Metazoa</taxon>
        <taxon>Ecdysozoa</taxon>
        <taxon>Arthropoda</taxon>
        <taxon>Crustacea</taxon>
        <taxon>Multicrustacea</taxon>
        <taxon>Malacostraca</taxon>
        <taxon>Eumalacostraca</taxon>
        <taxon>Eucarida</taxon>
        <taxon>Decapoda</taxon>
        <taxon>Pleocyemata</taxon>
        <taxon>Astacidea</taxon>
        <taxon>Nephropoidea</taxon>
        <taxon>Nephropidae</taxon>
        <taxon>Homarus</taxon>
    </lineage>
</organism>
<dbReference type="Proteomes" id="UP000747542">
    <property type="component" value="Unassembled WGS sequence"/>
</dbReference>
<feature type="compositionally biased region" description="Basic and acidic residues" evidence="2">
    <location>
        <begin position="181"/>
        <end position="194"/>
    </location>
</feature>
<evidence type="ECO:0000313" key="3">
    <source>
        <dbReference type="EMBL" id="KAG7169905.1"/>
    </source>
</evidence>
<dbReference type="GO" id="GO:0000480">
    <property type="term" value="P:endonucleolytic cleavage in 5'-ETS of tricistronic rRNA transcript (SSU-rRNA, 5.8S rRNA, LSU-rRNA)"/>
    <property type="evidence" value="ECO:0007669"/>
    <property type="project" value="TreeGrafter"/>
</dbReference>
<feature type="compositionally biased region" description="Basic and acidic residues" evidence="2">
    <location>
        <begin position="220"/>
        <end position="238"/>
    </location>
</feature>
<evidence type="ECO:0000256" key="1">
    <source>
        <dbReference type="ARBA" id="ARBA00022884"/>
    </source>
</evidence>
<evidence type="ECO:0000313" key="4">
    <source>
        <dbReference type="Proteomes" id="UP000747542"/>
    </source>
</evidence>
<dbReference type="PANTHER" id="PTHR12311">
    <property type="entry name" value="ACTIVATOR OF BASAL TRANSCRIPTION 1"/>
    <property type="match status" value="1"/>
</dbReference>
<dbReference type="GO" id="GO:0000447">
    <property type="term" value="P:endonucleolytic cleavage in ITS1 to separate SSU-rRNA from 5.8S rRNA and LSU-rRNA from tricistronic rRNA transcript (SSU-rRNA, 5.8S rRNA, LSU-rRNA)"/>
    <property type="evidence" value="ECO:0007669"/>
    <property type="project" value="TreeGrafter"/>
</dbReference>
<comment type="caution">
    <text evidence="3">The sequence shown here is derived from an EMBL/GenBank/DDBJ whole genome shotgun (WGS) entry which is preliminary data.</text>
</comment>
<protein>
    <submittedName>
        <fullName evidence="3">Activator of basal transcription 1-like</fullName>
    </submittedName>
</protein>
<dbReference type="PANTHER" id="PTHR12311:SF7">
    <property type="entry name" value="ACTIVATOR OF BASAL TRANSCRIPTION 1"/>
    <property type="match status" value="1"/>
</dbReference>
<dbReference type="EMBL" id="JAHLQT010014926">
    <property type="protein sequence ID" value="KAG7169905.1"/>
    <property type="molecule type" value="Genomic_DNA"/>
</dbReference>
<name>A0A8J5K4U7_HOMAM</name>
<dbReference type="GO" id="GO:0003723">
    <property type="term" value="F:RNA binding"/>
    <property type="evidence" value="ECO:0007669"/>
    <property type="project" value="UniProtKB-KW"/>
</dbReference>
<dbReference type="InterPro" id="IPR039119">
    <property type="entry name" value="ABT1/Esf2"/>
</dbReference>
<dbReference type="CDD" id="cd12263">
    <property type="entry name" value="RRM_ABT1_like"/>
    <property type="match status" value="1"/>
</dbReference>
<feature type="region of interest" description="Disordered" evidence="2">
    <location>
        <begin position="165"/>
        <end position="207"/>
    </location>
</feature>
<evidence type="ECO:0000256" key="2">
    <source>
        <dbReference type="SAM" id="MobiDB-lite"/>
    </source>
</evidence>
<reference evidence="3" key="1">
    <citation type="journal article" date="2021" name="Sci. Adv.">
        <title>The American lobster genome reveals insights on longevity, neural, and immune adaptations.</title>
        <authorList>
            <person name="Polinski J.M."/>
            <person name="Zimin A.V."/>
            <person name="Clark K.F."/>
            <person name="Kohn A.B."/>
            <person name="Sadowski N."/>
            <person name="Timp W."/>
            <person name="Ptitsyn A."/>
            <person name="Khanna P."/>
            <person name="Romanova D.Y."/>
            <person name="Williams P."/>
            <person name="Greenwood S.J."/>
            <person name="Moroz L.L."/>
            <person name="Walt D.R."/>
            <person name="Bodnar A.G."/>
        </authorList>
    </citation>
    <scope>NUCLEOTIDE SEQUENCE</scope>
    <source>
        <strain evidence="3">GMGI-L3</strain>
    </source>
</reference>
<keyword evidence="4" id="KW-1185">Reference proteome</keyword>
<dbReference type="AlphaFoldDB" id="A0A8J5K4U7"/>
<gene>
    <name evidence="3" type="primary">ABT1-L</name>
    <name evidence="3" type="ORF">Hamer_G019719</name>
</gene>
<dbReference type="OrthoDB" id="287393at2759"/>
<dbReference type="GO" id="GO:0005730">
    <property type="term" value="C:nucleolus"/>
    <property type="evidence" value="ECO:0007669"/>
    <property type="project" value="TreeGrafter"/>
</dbReference>
<feature type="region of interest" description="Disordered" evidence="2">
    <location>
        <begin position="220"/>
        <end position="257"/>
    </location>
</feature>
<dbReference type="InterPro" id="IPR034353">
    <property type="entry name" value="ABT1/ESF2_RRM"/>
</dbReference>
<feature type="compositionally biased region" description="Polar residues" evidence="2">
    <location>
        <begin position="195"/>
        <end position="204"/>
    </location>
</feature>
<feature type="compositionally biased region" description="Basic residues" evidence="2">
    <location>
        <begin position="170"/>
        <end position="180"/>
    </location>
</feature>
<proteinExistence type="predicted"/>
<feature type="compositionally biased region" description="Basic residues" evidence="2">
    <location>
        <begin position="239"/>
        <end position="253"/>
    </location>
</feature>
<accession>A0A8J5K4U7</accession>
<dbReference type="GO" id="GO:0000472">
    <property type="term" value="P:endonucleolytic cleavage to generate mature 5'-end of SSU-rRNA from (SSU-rRNA, 5.8S rRNA, LSU-rRNA)"/>
    <property type="evidence" value="ECO:0007669"/>
    <property type="project" value="TreeGrafter"/>
</dbReference>